<evidence type="ECO:0000313" key="1">
    <source>
        <dbReference type="EMBL" id="KAI9510133.1"/>
    </source>
</evidence>
<dbReference type="EMBL" id="JAGFNK010000048">
    <property type="protein sequence ID" value="KAI9510133.1"/>
    <property type="molecule type" value="Genomic_DNA"/>
</dbReference>
<comment type="caution">
    <text evidence="1">The sequence shown here is derived from an EMBL/GenBank/DDBJ whole genome shotgun (WGS) entry which is preliminary data.</text>
</comment>
<proteinExistence type="predicted"/>
<evidence type="ECO:0000313" key="2">
    <source>
        <dbReference type="Proteomes" id="UP001207468"/>
    </source>
</evidence>
<reference evidence="1" key="1">
    <citation type="submission" date="2021-03" db="EMBL/GenBank/DDBJ databases">
        <title>Evolutionary priming and transition to the ectomycorrhizal habit in an iconic lineage of mushroom-forming fungi: is preadaptation a requirement?</title>
        <authorList>
            <consortium name="DOE Joint Genome Institute"/>
            <person name="Looney B.P."/>
            <person name="Miyauchi S."/>
            <person name="Morin E."/>
            <person name="Drula E."/>
            <person name="Courty P.E."/>
            <person name="Chicoki N."/>
            <person name="Fauchery L."/>
            <person name="Kohler A."/>
            <person name="Kuo A."/>
            <person name="LaButti K."/>
            <person name="Pangilinan J."/>
            <person name="Lipzen A."/>
            <person name="Riley R."/>
            <person name="Andreopoulos W."/>
            <person name="He G."/>
            <person name="Johnson J."/>
            <person name="Barry K.W."/>
            <person name="Grigoriev I.V."/>
            <person name="Nagy L."/>
            <person name="Hibbett D."/>
            <person name="Henrissat B."/>
            <person name="Matheny P.B."/>
            <person name="Labbe J."/>
            <person name="Martin A.F."/>
        </authorList>
    </citation>
    <scope>NUCLEOTIDE SEQUENCE</scope>
    <source>
        <strain evidence="1">BPL698</strain>
    </source>
</reference>
<gene>
    <name evidence="1" type="ORF">F5148DRAFT_1181781</name>
</gene>
<name>A0ACC0UES7_9AGAM</name>
<protein>
    <submittedName>
        <fullName evidence="1">Uncharacterized protein</fullName>
    </submittedName>
</protein>
<organism evidence="1 2">
    <name type="scientific">Russula earlei</name>
    <dbReference type="NCBI Taxonomy" id="71964"/>
    <lineage>
        <taxon>Eukaryota</taxon>
        <taxon>Fungi</taxon>
        <taxon>Dikarya</taxon>
        <taxon>Basidiomycota</taxon>
        <taxon>Agaricomycotina</taxon>
        <taxon>Agaricomycetes</taxon>
        <taxon>Russulales</taxon>
        <taxon>Russulaceae</taxon>
        <taxon>Russula</taxon>
    </lineage>
</organism>
<keyword evidence="2" id="KW-1185">Reference proteome</keyword>
<dbReference type="Proteomes" id="UP001207468">
    <property type="component" value="Unassembled WGS sequence"/>
</dbReference>
<accession>A0ACC0UES7</accession>
<sequence length="165" mass="18974">MSSHLQSGNPSSGPIPLPLDPLPIYELNQARRRRVSAELEALSECKSRSSQAFLEWPTVEGLEAFVEKKVEFADMMEDMIEFARSVVREQLVYVEAKQRAAKRAEELRLQEFHRALEHMDPAEAEAAQQAERERALRLQKEREARAAELEAEIALIRARVRQEYS</sequence>